<evidence type="ECO:0000313" key="3">
    <source>
        <dbReference type="Proteomes" id="UP000789901"/>
    </source>
</evidence>
<gene>
    <name evidence="2" type="ORF">GMARGA_LOCUS5533</name>
</gene>
<keyword evidence="1" id="KW-1133">Transmembrane helix</keyword>
<dbReference type="Proteomes" id="UP000789901">
    <property type="component" value="Unassembled WGS sequence"/>
</dbReference>
<proteinExistence type="predicted"/>
<evidence type="ECO:0000313" key="2">
    <source>
        <dbReference type="EMBL" id="CAG8572051.1"/>
    </source>
</evidence>
<sequence length="40" mass="4252">MLLAYFGVSSPYLSSLLSVDVVVIVSSLVLFRADVASADF</sequence>
<keyword evidence="3" id="KW-1185">Reference proteome</keyword>
<comment type="caution">
    <text evidence="2">The sequence shown here is derived from an EMBL/GenBank/DDBJ whole genome shotgun (WGS) entry which is preliminary data.</text>
</comment>
<keyword evidence="1" id="KW-0472">Membrane</keyword>
<keyword evidence="1" id="KW-0812">Transmembrane</keyword>
<accession>A0ABN7UGS4</accession>
<name>A0ABN7UGS4_GIGMA</name>
<organism evidence="2 3">
    <name type="scientific">Gigaspora margarita</name>
    <dbReference type="NCBI Taxonomy" id="4874"/>
    <lineage>
        <taxon>Eukaryota</taxon>
        <taxon>Fungi</taxon>
        <taxon>Fungi incertae sedis</taxon>
        <taxon>Mucoromycota</taxon>
        <taxon>Glomeromycotina</taxon>
        <taxon>Glomeromycetes</taxon>
        <taxon>Diversisporales</taxon>
        <taxon>Gigasporaceae</taxon>
        <taxon>Gigaspora</taxon>
    </lineage>
</organism>
<evidence type="ECO:0000256" key="1">
    <source>
        <dbReference type="SAM" id="Phobius"/>
    </source>
</evidence>
<dbReference type="EMBL" id="CAJVQB010002364">
    <property type="protein sequence ID" value="CAG8572051.1"/>
    <property type="molecule type" value="Genomic_DNA"/>
</dbReference>
<reference evidence="2 3" key="1">
    <citation type="submission" date="2021-06" db="EMBL/GenBank/DDBJ databases">
        <authorList>
            <person name="Kallberg Y."/>
            <person name="Tangrot J."/>
            <person name="Rosling A."/>
        </authorList>
    </citation>
    <scope>NUCLEOTIDE SEQUENCE [LARGE SCALE GENOMIC DNA]</scope>
    <source>
        <strain evidence="2 3">120-4 pot B 10/14</strain>
    </source>
</reference>
<feature type="transmembrane region" description="Helical" evidence="1">
    <location>
        <begin position="12"/>
        <end position="31"/>
    </location>
</feature>
<protein>
    <submittedName>
        <fullName evidence="2">35019_t:CDS:1</fullName>
    </submittedName>
</protein>